<dbReference type="GO" id="GO:0003677">
    <property type="term" value="F:DNA binding"/>
    <property type="evidence" value="ECO:0007669"/>
    <property type="project" value="InterPro"/>
</dbReference>
<protein>
    <submittedName>
        <fullName evidence="1">(California timema) hypothetical protein</fullName>
    </submittedName>
</protein>
<gene>
    <name evidence="1" type="ORF">TCMB3V08_LOCUS4269</name>
</gene>
<evidence type="ECO:0000313" key="1">
    <source>
        <dbReference type="EMBL" id="CAD7571599.1"/>
    </source>
</evidence>
<dbReference type="PANTHER" id="PTHR12708">
    <property type="entry name" value="DNA POLYMERASE EPSILON SUBUNIT B"/>
    <property type="match status" value="1"/>
</dbReference>
<accession>A0A7R9P6S0</accession>
<dbReference type="GO" id="GO:0042276">
    <property type="term" value="P:error-prone translesion synthesis"/>
    <property type="evidence" value="ECO:0007669"/>
    <property type="project" value="TreeGrafter"/>
</dbReference>
<sequence length="92" mass="10635">MLTVMTSRQKMAVMVYDAPNEKIRTRPAGDLREVCPIYWAHDTAMQLYPLPDLVVVADQFNAFTASYMDCIVTNPVRKFLFFFISMNTPFTM</sequence>
<dbReference type="GO" id="GO:0008622">
    <property type="term" value="C:epsilon DNA polymerase complex"/>
    <property type="evidence" value="ECO:0007669"/>
    <property type="project" value="InterPro"/>
</dbReference>
<dbReference type="EMBL" id="OE180596">
    <property type="protein sequence ID" value="CAD7571599.1"/>
    <property type="molecule type" value="Genomic_DNA"/>
</dbReference>
<dbReference type="GO" id="GO:0006261">
    <property type="term" value="P:DNA-templated DNA replication"/>
    <property type="evidence" value="ECO:0007669"/>
    <property type="project" value="InterPro"/>
</dbReference>
<dbReference type="AlphaFoldDB" id="A0A7R9P6S0"/>
<dbReference type="PANTHER" id="PTHR12708:SF0">
    <property type="entry name" value="DNA POLYMERASE EPSILON SUBUNIT 2"/>
    <property type="match status" value="1"/>
</dbReference>
<reference evidence="1" key="1">
    <citation type="submission" date="2020-11" db="EMBL/GenBank/DDBJ databases">
        <authorList>
            <person name="Tran Van P."/>
        </authorList>
    </citation>
    <scope>NUCLEOTIDE SEQUENCE</scope>
</reference>
<proteinExistence type="predicted"/>
<name>A0A7R9P6S0_TIMCA</name>
<organism evidence="1">
    <name type="scientific">Timema californicum</name>
    <name type="common">California timema</name>
    <name type="synonym">Walking stick</name>
    <dbReference type="NCBI Taxonomy" id="61474"/>
    <lineage>
        <taxon>Eukaryota</taxon>
        <taxon>Metazoa</taxon>
        <taxon>Ecdysozoa</taxon>
        <taxon>Arthropoda</taxon>
        <taxon>Hexapoda</taxon>
        <taxon>Insecta</taxon>
        <taxon>Pterygota</taxon>
        <taxon>Neoptera</taxon>
        <taxon>Polyneoptera</taxon>
        <taxon>Phasmatodea</taxon>
        <taxon>Timematodea</taxon>
        <taxon>Timematoidea</taxon>
        <taxon>Timematidae</taxon>
        <taxon>Timema</taxon>
    </lineage>
</organism>
<dbReference type="InterPro" id="IPR016266">
    <property type="entry name" value="POLE2"/>
</dbReference>